<name>A0ABT0VE74_9HYPH</name>
<reference evidence="3 4" key="1">
    <citation type="submission" date="2022-06" db="EMBL/GenBank/DDBJ databases">
        <authorList>
            <person name="Sun Q."/>
        </authorList>
    </citation>
    <scope>NUCLEOTIDE SEQUENCE [LARGE SCALE GENOMIC DNA]</scope>
    <source>
        <strain evidence="3 4">S153</strain>
    </source>
</reference>
<evidence type="ECO:0000313" key="4">
    <source>
        <dbReference type="Proteomes" id="UP001155079"/>
    </source>
</evidence>
<dbReference type="Pfam" id="PF13676">
    <property type="entry name" value="TIR_2"/>
    <property type="match status" value="1"/>
</dbReference>
<sequence>MKYDFSTLSADEFEDLSRDLVGADLAIRFEAFTVGTDSGIDGRHAVADGSIVLQAKHYFRSGFSKLKSKMKEERHSIDGLKPKRYVLATTVALTPANKDALAEIIGPSLLSTGDIFGADDLNALLRAHPEIERAHHKLWGQNTSVLEEVLSSVVRKAMASENIPTALSRLLPPATTGNSNVPEPVERDVVFIIKASPIDDEFTLWLAPKLEAEGYQIFADVLTLQPGDRWRREINAALRHRAVKVLLLCRDSTLADENVQDDLDIALELAKELGDQRFVIPLRMETFRKVKGLGDTVAVNFVKGWGDGLDKLLDTLQRQKVPRNSEQASINSNWEMFRRRGAIEIVNEPERLTSNWLRIAEAPDFIRYYESSGAIDKNRLQRALDSFGHPAALIGGNGFLAFADQPEIEMAFETAGRFKVKHEIPLDEFVVNGFNKLRVDRQTASNLVIAMMKRAWSNYCKRNGFIEYTYSNSVGFHASAEHAPTGKKIPWGNQADKKRSSMLRNSAKGHIWQFGVTAIPTFWPFWHFKLKSRVLFAEDDKTPTGVPINDVKKLHRLRRSVCKGWRNKQWYGRMLAFLELLSGESAFIRLPLSETKEIVIEATPMLFSSPVSTILPNLLDEDDEETDASTLGRPDNDEEAGE</sequence>
<protein>
    <submittedName>
        <fullName evidence="3">Toll/interleukin-1 receptor domain-containing protein</fullName>
    </submittedName>
</protein>
<evidence type="ECO:0000313" key="3">
    <source>
        <dbReference type="EMBL" id="MCM2404210.1"/>
    </source>
</evidence>
<dbReference type="RefSeq" id="WP_250946929.1">
    <property type="nucleotide sequence ID" value="NZ_JAMQAY010000015.1"/>
</dbReference>
<keyword evidence="3" id="KW-0675">Receptor</keyword>
<evidence type="ECO:0000259" key="2">
    <source>
        <dbReference type="PROSITE" id="PS50104"/>
    </source>
</evidence>
<dbReference type="InterPro" id="IPR000157">
    <property type="entry name" value="TIR_dom"/>
</dbReference>
<evidence type="ECO:0000256" key="1">
    <source>
        <dbReference type="SAM" id="MobiDB-lite"/>
    </source>
</evidence>
<comment type="caution">
    <text evidence="3">The sequence shown here is derived from an EMBL/GenBank/DDBJ whole genome shotgun (WGS) entry which is preliminary data.</text>
</comment>
<dbReference type="Proteomes" id="UP001155079">
    <property type="component" value="Unassembled WGS sequence"/>
</dbReference>
<feature type="domain" description="TIR" evidence="2">
    <location>
        <begin position="185"/>
        <end position="329"/>
    </location>
</feature>
<dbReference type="SMART" id="SM00255">
    <property type="entry name" value="TIR"/>
    <property type="match status" value="1"/>
</dbReference>
<dbReference type="EMBL" id="JAMQAY010000015">
    <property type="protein sequence ID" value="MCM2404210.1"/>
    <property type="molecule type" value="Genomic_DNA"/>
</dbReference>
<dbReference type="SUPFAM" id="SSF52200">
    <property type="entry name" value="Toll/Interleukin receptor TIR domain"/>
    <property type="match status" value="1"/>
</dbReference>
<keyword evidence="4" id="KW-1185">Reference proteome</keyword>
<gene>
    <name evidence="3" type="ORF">NBH20_23805</name>
</gene>
<dbReference type="InterPro" id="IPR035897">
    <property type="entry name" value="Toll_tir_struct_dom_sf"/>
</dbReference>
<feature type="region of interest" description="Disordered" evidence="1">
    <location>
        <begin position="619"/>
        <end position="642"/>
    </location>
</feature>
<proteinExistence type="predicted"/>
<dbReference type="PROSITE" id="PS50104">
    <property type="entry name" value="TIR"/>
    <property type="match status" value="1"/>
</dbReference>
<dbReference type="Gene3D" id="3.40.50.10140">
    <property type="entry name" value="Toll/interleukin-1 receptor homology (TIR) domain"/>
    <property type="match status" value="1"/>
</dbReference>
<organism evidence="3 4">
    <name type="scientific">Ciceribacter sichuanensis</name>
    <dbReference type="NCBI Taxonomy" id="2949647"/>
    <lineage>
        <taxon>Bacteria</taxon>
        <taxon>Pseudomonadati</taxon>
        <taxon>Pseudomonadota</taxon>
        <taxon>Alphaproteobacteria</taxon>
        <taxon>Hyphomicrobiales</taxon>
        <taxon>Rhizobiaceae</taxon>
        <taxon>Ciceribacter</taxon>
    </lineage>
</organism>
<accession>A0ABT0VE74</accession>